<dbReference type="InterPro" id="IPR017441">
    <property type="entry name" value="Protein_kinase_ATP_BS"/>
</dbReference>
<comment type="catalytic activity">
    <reaction evidence="9">
        <text>L-seryl-[protein] + ATP = O-phospho-L-seryl-[protein] + ADP + H(+)</text>
        <dbReference type="Rhea" id="RHEA:17989"/>
        <dbReference type="Rhea" id="RHEA-COMP:9863"/>
        <dbReference type="Rhea" id="RHEA-COMP:11604"/>
        <dbReference type="ChEBI" id="CHEBI:15378"/>
        <dbReference type="ChEBI" id="CHEBI:29999"/>
        <dbReference type="ChEBI" id="CHEBI:30616"/>
        <dbReference type="ChEBI" id="CHEBI:83421"/>
        <dbReference type="ChEBI" id="CHEBI:456216"/>
        <dbReference type="EC" id="2.7.11.1"/>
    </reaction>
</comment>
<dbReference type="GO" id="GO:0005524">
    <property type="term" value="F:ATP binding"/>
    <property type="evidence" value="ECO:0007669"/>
    <property type="project" value="UniProtKB-UniRule"/>
</dbReference>
<dbReference type="SMART" id="SM00220">
    <property type="entry name" value="S_TKc"/>
    <property type="match status" value="1"/>
</dbReference>
<keyword evidence="3 11" id="KW-0723">Serine/threonine-protein kinase</keyword>
<dbReference type="InterPro" id="IPR011009">
    <property type="entry name" value="Kinase-like_dom_sf"/>
</dbReference>
<evidence type="ECO:0000256" key="3">
    <source>
        <dbReference type="ARBA" id="ARBA00022527"/>
    </source>
</evidence>
<name>A0A498M578_LABRO</name>
<comment type="catalytic activity">
    <reaction evidence="8">
        <text>L-threonyl-[protein] + ATP = O-phospho-L-threonyl-[protein] + ADP + H(+)</text>
        <dbReference type="Rhea" id="RHEA:46608"/>
        <dbReference type="Rhea" id="RHEA-COMP:11060"/>
        <dbReference type="Rhea" id="RHEA-COMP:11605"/>
        <dbReference type="ChEBI" id="CHEBI:15378"/>
        <dbReference type="ChEBI" id="CHEBI:30013"/>
        <dbReference type="ChEBI" id="CHEBI:30616"/>
        <dbReference type="ChEBI" id="CHEBI:61977"/>
        <dbReference type="ChEBI" id="CHEBI:456216"/>
        <dbReference type="EC" id="2.7.11.1"/>
    </reaction>
</comment>
<dbReference type="GO" id="GO:0004674">
    <property type="term" value="F:protein serine/threonine kinase activity"/>
    <property type="evidence" value="ECO:0007669"/>
    <property type="project" value="UniProtKB-KW"/>
</dbReference>
<dbReference type="PANTHER" id="PTHR22984">
    <property type="entry name" value="SERINE/THREONINE-PROTEIN KINASE PIM"/>
    <property type="match status" value="1"/>
</dbReference>
<dbReference type="STRING" id="84645.A0A498M578"/>
<keyword evidence="15" id="KW-1185">Reference proteome</keyword>
<evidence type="ECO:0000256" key="11">
    <source>
        <dbReference type="RuleBase" id="RU000304"/>
    </source>
</evidence>
<dbReference type="PROSITE" id="PS50011">
    <property type="entry name" value="PROTEIN_KINASE_DOM"/>
    <property type="match status" value="1"/>
</dbReference>
<dbReference type="PANTHER" id="PTHR22984:SF11">
    <property type="entry name" value="AURORA KINASE-RELATED"/>
    <property type="match status" value="1"/>
</dbReference>
<dbReference type="InterPro" id="IPR008271">
    <property type="entry name" value="Ser/Thr_kinase_AS"/>
</dbReference>
<dbReference type="EC" id="2.7.11.1" evidence="2"/>
<evidence type="ECO:0000313" key="15">
    <source>
        <dbReference type="Proteomes" id="UP000290572"/>
    </source>
</evidence>
<evidence type="ECO:0000256" key="4">
    <source>
        <dbReference type="ARBA" id="ARBA00022679"/>
    </source>
</evidence>
<dbReference type="Gene3D" id="1.10.510.10">
    <property type="entry name" value="Transferase(Phosphotransferase) domain 1"/>
    <property type="match status" value="1"/>
</dbReference>
<evidence type="ECO:0000256" key="1">
    <source>
        <dbReference type="ARBA" id="ARBA00005505"/>
    </source>
</evidence>
<feature type="region of interest" description="Disordered" evidence="12">
    <location>
        <begin position="105"/>
        <end position="128"/>
    </location>
</feature>
<evidence type="ECO:0000259" key="13">
    <source>
        <dbReference type="PROSITE" id="PS50011"/>
    </source>
</evidence>
<dbReference type="InterPro" id="IPR000719">
    <property type="entry name" value="Prot_kinase_dom"/>
</dbReference>
<keyword evidence="4" id="KW-0808">Transferase</keyword>
<dbReference type="Gene3D" id="3.30.200.20">
    <property type="entry name" value="Phosphorylase Kinase, domain 1"/>
    <property type="match status" value="1"/>
</dbReference>
<dbReference type="EMBL" id="QBIY01012909">
    <property type="protein sequence ID" value="RXN14344.1"/>
    <property type="molecule type" value="Genomic_DNA"/>
</dbReference>
<dbReference type="PROSITE" id="PS00108">
    <property type="entry name" value="PROTEIN_KINASE_ST"/>
    <property type="match status" value="1"/>
</dbReference>
<dbReference type="Proteomes" id="UP000290572">
    <property type="component" value="Unassembled WGS sequence"/>
</dbReference>
<gene>
    <name evidence="14" type="ORF">ROHU_028623</name>
</gene>
<evidence type="ECO:0000256" key="2">
    <source>
        <dbReference type="ARBA" id="ARBA00012513"/>
    </source>
</evidence>
<evidence type="ECO:0000256" key="9">
    <source>
        <dbReference type="ARBA" id="ARBA00048679"/>
    </source>
</evidence>
<dbReference type="SUPFAM" id="SSF56112">
    <property type="entry name" value="Protein kinase-like (PK-like)"/>
    <property type="match status" value="1"/>
</dbReference>
<feature type="binding site" evidence="10">
    <location>
        <position position="173"/>
    </location>
    <ligand>
        <name>ATP</name>
        <dbReference type="ChEBI" id="CHEBI:30616"/>
    </ligand>
</feature>
<comment type="caution">
    <text evidence="14">The sequence shown here is derived from an EMBL/GenBank/DDBJ whole genome shotgun (WGS) entry which is preliminary data.</text>
</comment>
<feature type="compositionally biased region" description="Low complexity" evidence="12">
    <location>
        <begin position="109"/>
        <end position="121"/>
    </location>
</feature>
<evidence type="ECO:0000256" key="5">
    <source>
        <dbReference type="ARBA" id="ARBA00022741"/>
    </source>
</evidence>
<keyword evidence="5 10" id="KW-0547">Nucleotide-binding</keyword>
<dbReference type="Pfam" id="PF00069">
    <property type="entry name" value="Pkinase"/>
    <property type="match status" value="1"/>
</dbReference>
<keyword evidence="7 10" id="KW-0067">ATP-binding</keyword>
<dbReference type="PROSITE" id="PS00107">
    <property type="entry name" value="PROTEIN_KINASE_ATP"/>
    <property type="match status" value="1"/>
</dbReference>
<evidence type="ECO:0000256" key="7">
    <source>
        <dbReference type="ARBA" id="ARBA00022840"/>
    </source>
</evidence>
<reference evidence="14 15" key="1">
    <citation type="submission" date="2018-03" db="EMBL/GenBank/DDBJ databases">
        <title>Draft genome sequence of Rohu Carp (Labeo rohita).</title>
        <authorList>
            <person name="Das P."/>
            <person name="Kushwaha B."/>
            <person name="Joshi C.G."/>
            <person name="Kumar D."/>
            <person name="Nagpure N.S."/>
            <person name="Sahoo L."/>
            <person name="Das S.P."/>
            <person name="Bit A."/>
            <person name="Patnaik S."/>
            <person name="Meher P.K."/>
            <person name="Jayasankar P."/>
            <person name="Koringa P.G."/>
            <person name="Patel N.V."/>
            <person name="Hinsu A.T."/>
            <person name="Kumar R."/>
            <person name="Pandey M."/>
            <person name="Agarwal S."/>
            <person name="Srivastava S."/>
            <person name="Singh M."/>
            <person name="Iquebal M.A."/>
            <person name="Jaiswal S."/>
            <person name="Angadi U.B."/>
            <person name="Kumar N."/>
            <person name="Raza M."/>
            <person name="Shah T.M."/>
            <person name="Rai A."/>
            <person name="Jena J.K."/>
        </authorList>
    </citation>
    <scope>NUCLEOTIDE SEQUENCE [LARGE SCALE GENOMIC DNA]</scope>
    <source>
        <strain evidence="14">DASCIFA01</strain>
        <tissue evidence="14">Testis</tissue>
    </source>
</reference>
<evidence type="ECO:0000256" key="6">
    <source>
        <dbReference type="ARBA" id="ARBA00022777"/>
    </source>
</evidence>
<dbReference type="GO" id="GO:0005737">
    <property type="term" value="C:cytoplasm"/>
    <property type="evidence" value="ECO:0007669"/>
    <property type="project" value="TreeGrafter"/>
</dbReference>
<keyword evidence="6 14" id="KW-0418">Kinase</keyword>
<dbReference type="InterPro" id="IPR051138">
    <property type="entry name" value="PIM_Ser/Thr_kinase"/>
</dbReference>
<dbReference type="GO" id="GO:0043066">
    <property type="term" value="P:negative regulation of apoptotic process"/>
    <property type="evidence" value="ECO:0007669"/>
    <property type="project" value="TreeGrafter"/>
</dbReference>
<evidence type="ECO:0000256" key="10">
    <source>
        <dbReference type="PROSITE-ProRule" id="PRU10141"/>
    </source>
</evidence>
<comment type="similarity">
    <text evidence="1">Belongs to the protein kinase superfamily. CAMK Ser/Thr protein kinase family. PIM subfamily.</text>
</comment>
<sequence length="412" mass="46248">MPELSVFTTMKTELPFSATMQANCYGCSTPVIGTPMVSLPPQRVQSVVSPINPQQTPVQSVENPKGLGGVIIYDQETLTMDSHNLEKRKSKKWWQRLRSFFQAAKKHQSSSGQGEVEQQQQDDGEKTKVAWAARSSDDYIFSRYSVGDQVGKGAFGVVYEGRRLEDDLKVALKYVPKTDNTECIAIPDHPNPLPKEIALTILANKGRRVPEIIRLLDWTDHPDHFVIVLECPSPCENLVEFIRRHGGSLDEEKARQIMWQAVNAAHMCCLRGVLHRDVKLENLLINRETSEVKLIDFGCGDILRMSPYRSYQGTAEYSPPEYYRRGEYCGWPATVWSLGIVMFVMLCGHFPSDFDLHLLQHKCWSKPGLSKGRLIRPVQLASLMQLCVLRAAAGDASIPPLAFASCGASKPW</sequence>
<feature type="domain" description="Protein kinase" evidence="13">
    <location>
        <begin position="144"/>
        <end position="412"/>
    </location>
</feature>
<dbReference type="GO" id="GO:0007346">
    <property type="term" value="P:regulation of mitotic cell cycle"/>
    <property type="evidence" value="ECO:0007669"/>
    <property type="project" value="TreeGrafter"/>
</dbReference>
<protein>
    <recommendedName>
        <fullName evidence="2">non-specific serine/threonine protein kinase</fullName>
        <ecNumber evidence="2">2.7.11.1</ecNumber>
    </recommendedName>
</protein>
<proteinExistence type="inferred from homology"/>
<organism evidence="14 15">
    <name type="scientific">Labeo rohita</name>
    <name type="common">Indian major carp</name>
    <name type="synonym">Cyprinus rohita</name>
    <dbReference type="NCBI Taxonomy" id="84645"/>
    <lineage>
        <taxon>Eukaryota</taxon>
        <taxon>Metazoa</taxon>
        <taxon>Chordata</taxon>
        <taxon>Craniata</taxon>
        <taxon>Vertebrata</taxon>
        <taxon>Euteleostomi</taxon>
        <taxon>Actinopterygii</taxon>
        <taxon>Neopterygii</taxon>
        <taxon>Teleostei</taxon>
        <taxon>Ostariophysi</taxon>
        <taxon>Cypriniformes</taxon>
        <taxon>Cyprinidae</taxon>
        <taxon>Labeoninae</taxon>
        <taxon>Labeonini</taxon>
        <taxon>Labeo</taxon>
    </lineage>
</organism>
<dbReference type="FunFam" id="3.30.200.20:FF:000246">
    <property type="entry name" value="Pim proto-oncogene, serine/threonine kinase,-related 152"/>
    <property type="match status" value="1"/>
</dbReference>
<dbReference type="AlphaFoldDB" id="A0A498M578"/>
<accession>A0A498M578</accession>
<evidence type="ECO:0000256" key="12">
    <source>
        <dbReference type="SAM" id="MobiDB-lite"/>
    </source>
</evidence>
<evidence type="ECO:0000313" key="14">
    <source>
        <dbReference type="EMBL" id="RXN14344.1"/>
    </source>
</evidence>
<evidence type="ECO:0000256" key="8">
    <source>
        <dbReference type="ARBA" id="ARBA00047899"/>
    </source>
</evidence>